<name>A0AA88GM89_NAELO</name>
<keyword evidence="2" id="KW-1185">Reference proteome</keyword>
<evidence type="ECO:0000313" key="1">
    <source>
        <dbReference type="EMBL" id="KAG2383611.1"/>
    </source>
</evidence>
<dbReference type="RefSeq" id="XP_044549290.1">
    <property type="nucleotide sequence ID" value="XM_044693904.1"/>
</dbReference>
<dbReference type="EMBL" id="PYSW02000020">
    <property type="protein sequence ID" value="KAG2383611.1"/>
    <property type="molecule type" value="Genomic_DNA"/>
</dbReference>
<comment type="caution">
    <text evidence="1">The sequence shown here is derived from an EMBL/GenBank/DDBJ whole genome shotgun (WGS) entry which is preliminary data.</text>
</comment>
<evidence type="ECO:0000313" key="2">
    <source>
        <dbReference type="Proteomes" id="UP000816034"/>
    </source>
</evidence>
<accession>A0AA88GM89</accession>
<dbReference type="AlphaFoldDB" id="A0AA88GM89"/>
<protein>
    <submittedName>
        <fullName evidence="1">Uncharacterized protein</fullName>
    </submittedName>
</protein>
<organism evidence="1 2">
    <name type="scientific">Naegleria lovaniensis</name>
    <name type="common">Amoeba</name>
    <dbReference type="NCBI Taxonomy" id="51637"/>
    <lineage>
        <taxon>Eukaryota</taxon>
        <taxon>Discoba</taxon>
        <taxon>Heterolobosea</taxon>
        <taxon>Tetramitia</taxon>
        <taxon>Eutetramitia</taxon>
        <taxon>Vahlkampfiidae</taxon>
        <taxon>Naegleria</taxon>
    </lineage>
</organism>
<dbReference type="Proteomes" id="UP000816034">
    <property type="component" value="Unassembled WGS sequence"/>
</dbReference>
<dbReference type="GeneID" id="68096737"/>
<proteinExistence type="predicted"/>
<sequence>MSNQYSPLILEKVKEGVLSVCFKAFDFLLLRRANPETAISEIILEFIERNVSLKKVRKLVKNCFIYHSKYSQRKIILFDWLYSYPLLENTAWKQLEKNLKMLFGSGVFAIEIEPGVQYMKDTIKYCCRPYMRVESCSLQAAIFNKSIAHFHQLESAHTIDYDIVAHFSRKVVEQVVDMGRNEKFEQNMHKHIKRSQQELNEREGKFLEKLMNTLFSELEFKKQPTKQEKIIKFIGEWQGAAKLEIMKQINLEKQKHLTDI</sequence>
<reference evidence="1 2" key="1">
    <citation type="journal article" date="2018" name="BMC Genomics">
        <title>The genome of Naegleria lovaniensis, the basis for a comparative approach to unravel pathogenicity factors of the human pathogenic amoeba N. fowleri.</title>
        <authorList>
            <person name="Liechti N."/>
            <person name="Schurch N."/>
            <person name="Bruggmann R."/>
            <person name="Wittwer M."/>
        </authorList>
    </citation>
    <scope>NUCLEOTIDE SEQUENCE [LARGE SCALE GENOMIC DNA]</scope>
    <source>
        <strain evidence="1 2">ATCC 30569</strain>
    </source>
</reference>
<gene>
    <name evidence="1" type="ORF">C9374_004282</name>
</gene>